<name>A0A448XGT5_9PLAT</name>
<dbReference type="GO" id="GO:0005524">
    <property type="term" value="F:ATP binding"/>
    <property type="evidence" value="ECO:0007669"/>
    <property type="project" value="UniProtKB-KW"/>
</dbReference>
<dbReference type="PANTHER" id="PTHR45992:SF2">
    <property type="entry name" value="EUKARYOTIC ELONGATION FACTOR 2 KINASE"/>
    <property type="match status" value="1"/>
</dbReference>
<keyword evidence="1" id="KW-0723">Serine/threonine-protein kinase</keyword>
<dbReference type="Pfam" id="PF02816">
    <property type="entry name" value="Alpha_kinase"/>
    <property type="match status" value="1"/>
</dbReference>
<feature type="domain" description="Alpha-type protein kinase" evidence="6">
    <location>
        <begin position="1"/>
        <end position="107"/>
    </location>
</feature>
<keyword evidence="8" id="KW-1185">Reference proteome</keyword>
<keyword evidence="4" id="KW-0418">Kinase</keyword>
<keyword evidence="5" id="KW-0067">ATP-binding</keyword>
<comment type="caution">
    <text evidence="7">The sequence shown here is derived from an EMBL/GenBank/DDBJ whole genome shotgun (WGS) entry which is preliminary data.</text>
</comment>
<protein>
    <recommendedName>
        <fullName evidence="6">Alpha-type protein kinase domain-containing protein</fullName>
    </recommendedName>
</protein>
<evidence type="ECO:0000313" key="8">
    <source>
        <dbReference type="Proteomes" id="UP000784294"/>
    </source>
</evidence>
<evidence type="ECO:0000256" key="4">
    <source>
        <dbReference type="ARBA" id="ARBA00022777"/>
    </source>
</evidence>
<dbReference type="EMBL" id="CAAALY010252124">
    <property type="protein sequence ID" value="VEL36388.1"/>
    <property type="molecule type" value="Genomic_DNA"/>
</dbReference>
<dbReference type="AlphaFoldDB" id="A0A448XGT5"/>
<dbReference type="Gene3D" id="3.30.200.20">
    <property type="entry name" value="Phosphorylase Kinase, domain 1"/>
    <property type="match status" value="1"/>
</dbReference>
<keyword evidence="3" id="KW-0547">Nucleotide-binding</keyword>
<evidence type="ECO:0000256" key="3">
    <source>
        <dbReference type="ARBA" id="ARBA00022741"/>
    </source>
</evidence>
<evidence type="ECO:0000256" key="2">
    <source>
        <dbReference type="ARBA" id="ARBA00022679"/>
    </source>
</evidence>
<reference evidence="7" key="1">
    <citation type="submission" date="2018-11" db="EMBL/GenBank/DDBJ databases">
        <authorList>
            <consortium name="Pathogen Informatics"/>
        </authorList>
    </citation>
    <scope>NUCLEOTIDE SEQUENCE</scope>
</reference>
<dbReference type="GO" id="GO:0031037">
    <property type="term" value="P:myosin II filament disassembly"/>
    <property type="evidence" value="ECO:0007669"/>
    <property type="project" value="TreeGrafter"/>
</dbReference>
<gene>
    <name evidence="7" type="ORF">PXEA_LOCUS29828</name>
</gene>
<dbReference type="OrthoDB" id="301415at2759"/>
<dbReference type="PANTHER" id="PTHR45992">
    <property type="entry name" value="EUKARYOTIC ELONGATION FACTOR 2 KINASE-RELATED"/>
    <property type="match status" value="1"/>
</dbReference>
<accession>A0A448XGT5</accession>
<dbReference type="InterPro" id="IPR011009">
    <property type="entry name" value="Kinase-like_dom_sf"/>
</dbReference>
<dbReference type="InterPro" id="IPR051852">
    <property type="entry name" value="Alpha-type_PK"/>
</dbReference>
<dbReference type="PROSITE" id="PS51158">
    <property type="entry name" value="ALPHA_KINASE"/>
    <property type="match status" value="1"/>
</dbReference>
<dbReference type="GO" id="GO:1903013">
    <property type="term" value="P:response to differentiation-inducing factor 1"/>
    <property type="evidence" value="ECO:0007669"/>
    <property type="project" value="TreeGrafter"/>
</dbReference>
<evidence type="ECO:0000313" key="7">
    <source>
        <dbReference type="EMBL" id="VEL36388.1"/>
    </source>
</evidence>
<dbReference type="SMART" id="SM00811">
    <property type="entry name" value="Alpha_kinase"/>
    <property type="match status" value="1"/>
</dbReference>
<keyword evidence="2" id="KW-0808">Transferase</keyword>
<dbReference type="InterPro" id="IPR004166">
    <property type="entry name" value="a-kinase_dom"/>
</dbReference>
<evidence type="ECO:0000256" key="5">
    <source>
        <dbReference type="ARBA" id="ARBA00022840"/>
    </source>
</evidence>
<sequence>MSNFSHSNDWKHADNYVGKRYLEKVDRNVYFDDVKLQMDAKLWGEEYNRQPSVSKQVDIFQMCVVELRDLPEKPLYHLENFIEGTYRKYNSNSGFVDDCMRNTPQPH</sequence>
<evidence type="ECO:0000256" key="1">
    <source>
        <dbReference type="ARBA" id="ARBA00022527"/>
    </source>
</evidence>
<evidence type="ECO:0000259" key="6">
    <source>
        <dbReference type="PROSITE" id="PS51158"/>
    </source>
</evidence>
<dbReference type="SUPFAM" id="SSF56112">
    <property type="entry name" value="Protein kinase-like (PK-like)"/>
    <property type="match status" value="1"/>
</dbReference>
<dbReference type="Proteomes" id="UP000784294">
    <property type="component" value="Unassembled WGS sequence"/>
</dbReference>
<proteinExistence type="predicted"/>
<organism evidence="7 8">
    <name type="scientific">Protopolystoma xenopodis</name>
    <dbReference type="NCBI Taxonomy" id="117903"/>
    <lineage>
        <taxon>Eukaryota</taxon>
        <taxon>Metazoa</taxon>
        <taxon>Spiralia</taxon>
        <taxon>Lophotrochozoa</taxon>
        <taxon>Platyhelminthes</taxon>
        <taxon>Monogenea</taxon>
        <taxon>Polyopisthocotylea</taxon>
        <taxon>Polystomatidea</taxon>
        <taxon>Polystomatidae</taxon>
        <taxon>Protopolystoma</taxon>
    </lineage>
</organism>
<dbReference type="GO" id="GO:0004686">
    <property type="term" value="F:elongation factor-2 kinase activity"/>
    <property type="evidence" value="ECO:0007669"/>
    <property type="project" value="TreeGrafter"/>
</dbReference>